<dbReference type="Proteomes" id="UP000015620">
    <property type="component" value="Chromosome"/>
</dbReference>
<evidence type="ECO:0000256" key="3">
    <source>
        <dbReference type="ARBA" id="ARBA00022898"/>
    </source>
</evidence>
<evidence type="ECO:0000256" key="1">
    <source>
        <dbReference type="ARBA" id="ARBA00001933"/>
    </source>
</evidence>
<dbReference type="GO" id="GO:0030170">
    <property type="term" value="F:pyridoxal phosphate binding"/>
    <property type="evidence" value="ECO:0007669"/>
    <property type="project" value="InterPro"/>
</dbReference>
<dbReference type="SUPFAM" id="SSF53383">
    <property type="entry name" value="PLP-dependent transferases"/>
    <property type="match status" value="1"/>
</dbReference>
<dbReference type="InterPro" id="IPR027619">
    <property type="entry name" value="C-S_lyase_PatB-like"/>
</dbReference>
<dbReference type="Pfam" id="PF00155">
    <property type="entry name" value="Aminotran_1_2"/>
    <property type="match status" value="1"/>
</dbReference>
<dbReference type="GO" id="GO:0047804">
    <property type="term" value="F:cysteine-S-conjugate beta-lyase activity"/>
    <property type="evidence" value="ECO:0007669"/>
    <property type="project" value="UniProtKB-EC"/>
</dbReference>
<dbReference type="STRING" id="1291379.TPE_1090"/>
<evidence type="ECO:0000256" key="5">
    <source>
        <dbReference type="ARBA" id="ARBA00037974"/>
    </source>
</evidence>
<dbReference type="HOGENOM" id="CLU_017584_15_0_12"/>
<dbReference type="AlphaFoldDB" id="S6A3I5"/>
<dbReference type="InterPro" id="IPR015421">
    <property type="entry name" value="PyrdxlP-dep_Trfase_major"/>
</dbReference>
<keyword evidence="4" id="KW-0456">Lyase</keyword>
<dbReference type="Gene3D" id="3.40.640.10">
    <property type="entry name" value="Type I PLP-dependent aspartate aminotransferase-like (Major domain)"/>
    <property type="match status" value="1"/>
</dbReference>
<dbReference type="InterPro" id="IPR015424">
    <property type="entry name" value="PyrdxlP-dep_Trfase"/>
</dbReference>
<accession>S6A3I5</accession>
<dbReference type="InterPro" id="IPR051798">
    <property type="entry name" value="Class-II_PLP-Dep_Aminotrans"/>
</dbReference>
<reference evidence="7 8" key="1">
    <citation type="journal article" date="2013" name="PLoS ONE">
        <title>Genome-Wide Relatedness of Treponema pedis, from Gingiva and Necrotic Skin Lesions of Pigs, with the Human Oral Pathogen Treponema denticola.</title>
        <authorList>
            <person name="Svartstrom O."/>
            <person name="Mushtaq M."/>
            <person name="Pringle M."/>
            <person name="Segerman B."/>
        </authorList>
    </citation>
    <scope>NUCLEOTIDE SEQUENCE [LARGE SCALE GENOMIC DNA]</scope>
    <source>
        <strain evidence="7">T A4</strain>
    </source>
</reference>
<dbReference type="EC" id="4.4.1.13" evidence="2"/>
<dbReference type="CDD" id="cd00609">
    <property type="entry name" value="AAT_like"/>
    <property type="match status" value="1"/>
</dbReference>
<keyword evidence="8" id="KW-1185">Reference proteome</keyword>
<dbReference type="EMBL" id="CP004120">
    <property type="protein sequence ID" value="AGT43586.1"/>
    <property type="molecule type" value="Genomic_DNA"/>
</dbReference>
<dbReference type="KEGG" id="tped:TPE_1090"/>
<evidence type="ECO:0000259" key="6">
    <source>
        <dbReference type="Pfam" id="PF00155"/>
    </source>
</evidence>
<dbReference type="InterPro" id="IPR015422">
    <property type="entry name" value="PyrdxlP-dep_Trfase_small"/>
</dbReference>
<dbReference type="PANTHER" id="PTHR43525">
    <property type="entry name" value="PROTEIN MALY"/>
    <property type="match status" value="1"/>
</dbReference>
<gene>
    <name evidence="7" type="ORF">TPE_1090</name>
</gene>
<dbReference type="NCBIfam" id="TIGR04350">
    <property type="entry name" value="C_S_lyase_PatB"/>
    <property type="match status" value="1"/>
</dbReference>
<evidence type="ECO:0000256" key="2">
    <source>
        <dbReference type="ARBA" id="ARBA00012224"/>
    </source>
</evidence>
<keyword evidence="3" id="KW-0663">Pyridoxal phosphate</keyword>
<name>S6A3I5_9SPIR</name>
<dbReference type="PATRIC" id="fig|1291379.3.peg.1088"/>
<comment type="similarity">
    <text evidence="5">Belongs to the class-II pyridoxal-phosphate-dependent aminotransferase family. MalY/PatB cystathionine beta-lyase subfamily.</text>
</comment>
<proteinExistence type="inferred from homology"/>
<comment type="cofactor">
    <cofactor evidence="1">
        <name>pyridoxal 5'-phosphate</name>
        <dbReference type="ChEBI" id="CHEBI:597326"/>
    </cofactor>
</comment>
<sequence>MYAVFHSVAKRRKINNPQNLKIFPVVYFIWRIKIMYDFTTKISRKNTGSLKWDLMYSVNSDIGDEIVPLSVADMEFKNPPELIAGLKKALDETVLGYTGPTEEYKKTVKNWMRERHNWEIETDWIVPVSGVVPALYNAVREFTKPGEGVIIITPVYYPFFKAVNLQNRKIAECGLSEKNGNYTIDFDKLENLSKDKNNKALLFCSPHNPVGRVWKKEELQRVKDIILNSDLLLFSDEIHFDLIMPGYKHTVFQSLDTRLADRTVTFTAPSKTFNIAGMGISNIIIKNPDMRERFIKARDISSGMPTTPLGYKACEICYKECAKWLDECIKIIDKNQRNVKEFFEKEYPEIKAPLIEGTYLQWLDFRALKMDYKDLENFMIYKAQVFFNEGYIFGDGGKGFERINLAAPYSVISESLERLIGALKK</sequence>
<evidence type="ECO:0000313" key="8">
    <source>
        <dbReference type="Proteomes" id="UP000015620"/>
    </source>
</evidence>
<dbReference type="Gene3D" id="3.90.1150.10">
    <property type="entry name" value="Aspartate Aminotransferase, domain 1"/>
    <property type="match status" value="1"/>
</dbReference>
<dbReference type="InterPro" id="IPR004839">
    <property type="entry name" value="Aminotransferase_I/II_large"/>
</dbReference>
<evidence type="ECO:0000256" key="4">
    <source>
        <dbReference type="ARBA" id="ARBA00023239"/>
    </source>
</evidence>
<evidence type="ECO:0000313" key="7">
    <source>
        <dbReference type="EMBL" id="AGT43586.1"/>
    </source>
</evidence>
<dbReference type="PANTHER" id="PTHR43525:SF1">
    <property type="entry name" value="PROTEIN MALY"/>
    <property type="match status" value="1"/>
</dbReference>
<organism evidence="7 8">
    <name type="scientific">Treponema pedis str. T A4</name>
    <dbReference type="NCBI Taxonomy" id="1291379"/>
    <lineage>
        <taxon>Bacteria</taxon>
        <taxon>Pseudomonadati</taxon>
        <taxon>Spirochaetota</taxon>
        <taxon>Spirochaetia</taxon>
        <taxon>Spirochaetales</taxon>
        <taxon>Treponemataceae</taxon>
        <taxon>Treponema</taxon>
    </lineage>
</organism>
<feature type="domain" description="Aminotransferase class I/classII large" evidence="6">
    <location>
        <begin position="65"/>
        <end position="407"/>
    </location>
</feature>
<protein>
    <recommendedName>
        <fullName evidence="2">cysteine-S-conjugate beta-lyase</fullName>
        <ecNumber evidence="2">4.4.1.13</ecNumber>
    </recommendedName>
</protein>